<evidence type="ECO:0000313" key="9">
    <source>
        <dbReference type="EMBL" id="WMW05892.1"/>
    </source>
</evidence>
<keyword evidence="6" id="KW-0732">Signal</keyword>
<feature type="domain" description="Peptidase M16 C-terminal" evidence="8">
    <location>
        <begin position="196"/>
        <end position="378"/>
    </location>
</feature>
<evidence type="ECO:0000256" key="3">
    <source>
        <dbReference type="ARBA" id="ARBA00022801"/>
    </source>
</evidence>
<keyword evidence="10" id="KW-1185">Reference proteome</keyword>
<dbReference type="InterPro" id="IPR011249">
    <property type="entry name" value="Metalloenz_LuxS/M16"/>
</dbReference>
<organism evidence="9 10">
    <name type="scientific">Pseudomonas entomophila</name>
    <dbReference type="NCBI Taxonomy" id="312306"/>
    <lineage>
        <taxon>Bacteria</taxon>
        <taxon>Pseudomonadati</taxon>
        <taxon>Pseudomonadota</taxon>
        <taxon>Gammaproteobacteria</taxon>
        <taxon>Pseudomonadales</taxon>
        <taxon>Pseudomonadaceae</taxon>
        <taxon>Pseudomonas</taxon>
    </lineage>
</organism>
<dbReference type="InterPro" id="IPR050626">
    <property type="entry name" value="Peptidase_M16"/>
</dbReference>
<feature type="domain" description="Peptidase M16 N-terminal" evidence="7">
    <location>
        <begin position="40"/>
        <end position="176"/>
    </location>
</feature>
<sequence>MNALARRAAGLLLGTLCLPLVAFAADVQPTHEFILDNGLKVVVREDHRAPVVVSQIWYKVGSSYETPGQTGLSHALEHMMFKGSAKVGPGEASRILRDIGAEENAFTSDDYTAYYQELARDRLPVAFELEADRLASLRLPADEFSREIEVIKEERRLRTDDQPNAKAFELFRAMAYPASGYHTPTIGWMADLERMKVEELRHWYESWYAPNNATLVVVGDVTPDEVKSLAQKYFGPIPKRAVPPSKLPLELAEPGQRQLTLHVRTQLPSLIYGFNVPSLATSKEPRTVNALRLISALLDGGYSARMPARLERGQELVAGASSSYNAFTRGDSLFLVSATPNVQKHKTLADVEKGVWQLLDELKTTPPTTEELERVRAQVIAGLVYDRDSISSQATTIGMLETVGLSWKLIDSELDDLKRVTPQDIQDAARTYFTRERLSVAHVLPEESAHE</sequence>
<evidence type="ECO:0000256" key="4">
    <source>
        <dbReference type="ARBA" id="ARBA00022833"/>
    </source>
</evidence>
<dbReference type="Pfam" id="PF00675">
    <property type="entry name" value="Peptidase_M16"/>
    <property type="match status" value="1"/>
</dbReference>
<evidence type="ECO:0000259" key="7">
    <source>
        <dbReference type="Pfam" id="PF00675"/>
    </source>
</evidence>
<dbReference type="InterPro" id="IPR011765">
    <property type="entry name" value="Pept_M16_N"/>
</dbReference>
<feature type="chain" id="PRO_5046605724" evidence="6">
    <location>
        <begin position="25"/>
        <end position="451"/>
    </location>
</feature>
<evidence type="ECO:0000256" key="1">
    <source>
        <dbReference type="ARBA" id="ARBA00007261"/>
    </source>
</evidence>
<dbReference type="SUPFAM" id="SSF63411">
    <property type="entry name" value="LuxS/MPP-like metallohydrolase"/>
    <property type="match status" value="2"/>
</dbReference>
<dbReference type="GeneID" id="32803642"/>
<dbReference type="Proteomes" id="UP001183127">
    <property type="component" value="Chromosome"/>
</dbReference>
<proteinExistence type="inferred from homology"/>
<name>A0ABY9QPB2_9PSED</name>
<evidence type="ECO:0000256" key="5">
    <source>
        <dbReference type="ARBA" id="ARBA00023049"/>
    </source>
</evidence>
<evidence type="ECO:0000259" key="8">
    <source>
        <dbReference type="Pfam" id="PF05193"/>
    </source>
</evidence>
<dbReference type="InterPro" id="IPR007863">
    <property type="entry name" value="Peptidase_M16_C"/>
</dbReference>
<comment type="similarity">
    <text evidence="1">Belongs to the peptidase M16 family.</text>
</comment>
<keyword evidence="4" id="KW-0862">Zinc</keyword>
<keyword evidence="5" id="KW-0482">Metalloprotease</keyword>
<evidence type="ECO:0000256" key="6">
    <source>
        <dbReference type="SAM" id="SignalP"/>
    </source>
</evidence>
<feature type="signal peptide" evidence="6">
    <location>
        <begin position="1"/>
        <end position="24"/>
    </location>
</feature>
<gene>
    <name evidence="9" type="ORF">RAH46_00790</name>
</gene>
<dbReference type="PANTHER" id="PTHR43690:SF17">
    <property type="entry name" value="PROTEIN YHJJ"/>
    <property type="match status" value="1"/>
</dbReference>
<keyword evidence="3" id="KW-0378">Hydrolase</keyword>
<dbReference type="Pfam" id="PF05193">
    <property type="entry name" value="Peptidase_M16_C"/>
    <property type="match status" value="1"/>
</dbReference>
<dbReference type="Gene3D" id="3.30.830.10">
    <property type="entry name" value="Metalloenzyme, LuxS/M16 peptidase-like"/>
    <property type="match status" value="2"/>
</dbReference>
<keyword evidence="2" id="KW-0645">Protease</keyword>
<reference evidence="9 10" key="1">
    <citation type="submission" date="2023-08" db="EMBL/GenBank/DDBJ databases">
        <title>Complete Genome Sequence of Pseudomonas entomophila TVIN A01.</title>
        <authorList>
            <person name="Shelke T."/>
            <person name="Mahar N.S."/>
            <person name="Gupta I."/>
            <person name="Gupta V."/>
        </authorList>
    </citation>
    <scope>NUCLEOTIDE SEQUENCE [LARGE SCALE GENOMIC DNA]</scope>
    <source>
        <strain evidence="9 10">TVIN-A01</strain>
    </source>
</reference>
<evidence type="ECO:0000256" key="2">
    <source>
        <dbReference type="ARBA" id="ARBA00022670"/>
    </source>
</evidence>
<dbReference type="EMBL" id="CP132921">
    <property type="protein sequence ID" value="WMW05892.1"/>
    <property type="molecule type" value="Genomic_DNA"/>
</dbReference>
<accession>A0ABY9QPB2</accession>
<dbReference type="PANTHER" id="PTHR43690">
    <property type="entry name" value="NARDILYSIN"/>
    <property type="match status" value="1"/>
</dbReference>
<evidence type="ECO:0000313" key="10">
    <source>
        <dbReference type="Proteomes" id="UP001183127"/>
    </source>
</evidence>
<protein>
    <submittedName>
        <fullName evidence="9">Pitrilysin family protein</fullName>
    </submittedName>
</protein>
<dbReference type="RefSeq" id="WP_011531721.1">
    <property type="nucleotide sequence ID" value="NZ_CP132921.1"/>
</dbReference>